<gene>
    <name evidence="3" type="ORF">RGQ15_17580</name>
</gene>
<protein>
    <recommendedName>
        <fullName evidence="5">RcnB family protein</fullName>
    </recommendedName>
</protein>
<sequence length="148" mass="16582">MRRFLMMTAIAATTLGSAQLAQAEARPDGPPPVCRQDQKDCPKPQKAEQKKHRDDRAGRPGDDRRGPPPEMRAGRQEPRRDDQPGMAPRHLRVGDNGAAGTPFKPGKDMRLKEAPRGKEYRVIDDRLVLVNKKDHKIVEVLGLAPRLR</sequence>
<reference evidence="4" key="1">
    <citation type="submission" date="2023-07" db="EMBL/GenBank/DDBJ databases">
        <title>Paracoccus sp. MBLB3053 whole genome sequence.</title>
        <authorList>
            <person name="Hwang C.Y."/>
            <person name="Cho E.-S."/>
            <person name="Seo M.-J."/>
        </authorList>
    </citation>
    <scope>NUCLEOTIDE SEQUENCE [LARGE SCALE GENOMIC DNA]</scope>
    <source>
        <strain evidence="4">MBLB3053</strain>
    </source>
</reference>
<evidence type="ECO:0000313" key="3">
    <source>
        <dbReference type="EMBL" id="MDS9469377.1"/>
    </source>
</evidence>
<accession>A0ABU2HWE4</accession>
<evidence type="ECO:0000313" key="4">
    <source>
        <dbReference type="Proteomes" id="UP001269144"/>
    </source>
</evidence>
<dbReference type="RefSeq" id="WP_311161986.1">
    <property type="nucleotide sequence ID" value="NZ_JAVQLW010000003.1"/>
</dbReference>
<organism evidence="3 4">
    <name type="scientific">Paracoccus aurantius</name>
    <dbReference type="NCBI Taxonomy" id="3073814"/>
    <lineage>
        <taxon>Bacteria</taxon>
        <taxon>Pseudomonadati</taxon>
        <taxon>Pseudomonadota</taxon>
        <taxon>Alphaproteobacteria</taxon>
        <taxon>Rhodobacterales</taxon>
        <taxon>Paracoccaceae</taxon>
        <taxon>Paracoccus</taxon>
    </lineage>
</organism>
<feature type="compositionally biased region" description="Basic and acidic residues" evidence="1">
    <location>
        <begin position="36"/>
        <end position="83"/>
    </location>
</feature>
<name>A0ABU2HWE4_9RHOB</name>
<feature type="region of interest" description="Disordered" evidence="1">
    <location>
        <begin position="18"/>
        <end position="113"/>
    </location>
</feature>
<dbReference type="EMBL" id="JAVQLW010000003">
    <property type="protein sequence ID" value="MDS9469377.1"/>
    <property type="molecule type" value="Genomic_DNA"/>
</dbReference>
<dbReference type="Proteomes" id="UP001269144">
    <property type="component" value="Unassembled WGS sequence"/>
</dbReference>
<evidence type="ECO:0000256" key="1">
    <source>
        <dbReference type="SAM" id="MobiDB-lite"/>
    </source>
</evidence>
<keyword evidence="4" id="KW-1185">Reference proteome</keyword>
<feature type="signal peptide" evidence="2">
    <location>
        <begin position="1"/>
        <end position="23"/>
    </location>
</feature>
<keyword evidence="2" id="KW-0732">Signal</keyword>
<evidence type="ECO:0008006" key="5">
    <source>
        <dbReference type="Google" id="ProtNLM"/>
    </source>
</evidence>
<feature type="chain" id="PRO_5046392696" description="RcnB family protein" evidence="2">
    <location>
        <begin position="24"/>
        <end position="148"/>
    </location>
</feature>
<comment type="caution">
    <text evidence="3">The sequence shown here is derived from an EMBL/GenBank/DDBJ whole genome shotgun (WGS) entry which is preliminary data.</text>
</comment>
<evidence type="ECO:0000256" key="2">
    <source>
        <dbReference type="SAM" id="SignalP"/>
    </source>
</evidence>
<proteinExistence type="predicted"/>